<gene>
    <name evidence="1" type="ORF">CEP48_08600</name>
</gene>
<dbReference type="Pfam" id="PF07509">
    <property type="entry name" value="DUF1523"/>
    <property type="match status" value="1"/>
</dbReference>
<sequence length="182" mass="21421">MQQPSTFRLYLKRFFLLFALCFYITLGFGINYIFPSYNITQITGVEVKRVDKDGPISKANPADGPTRDVYYIYTQNPNTNDVVVYRNEDTRWGFPFYFKFDSANLQAQAQGFANEKQWVQVKYYGWRLTLIDEFPNITTLKAVNSDTTPSHPIVSYILYIILLILFFFTVQFIRGWYDSEKQ</sequence>
<name>A0A8D4LKS1_9PAST</name>
<evidence type="ECO:0000313" key="1">
    <source>
        <dbReference type="EMBL" id="QDJ15472.1"/>
    </source>
</evidence>
<evidence type="ECO:0000313" key="2">
    <source>
        <dbReference type="Proteomes" id="UP000955338"/>
    </source>
</evidence>
<dbReference type="Proteomes" id="UP000955338">
    <property type="component" value="Chromosome"/>
</dbReference>
<keyword evidence="2" id="KW-1185">Reference proteome</keyword>
<organism evidence="1 2">
    <name type="scientific">Mergibacter septicus</name>
    <dbReference type="NCBI Taxonomy" id="221402"/>
    <lineage>
        <taxon>Bacteria</taxon>
        <taxon>Pseudomonadati</taxon>
        <taxon>Pseudomonadota</taxon>
        <taxon>Gammaproteobacteria</taxon>
        <taxon>Pasteurellales</taxon>
        <taxon>Pasteurellaceae</taxon>
        <taxon>Mergibacter</taxon>
    </lineage>
</organism>
<protein>
    <submittedName>
        <fullName evidence="1">Uncharacterized protein</fullName>
    </submittedName>
</protein>
<dbReference type="AlphaFoldDB" id="A0A8D4LKS1"/>
<dbReference type="InterPro" id="IPR011088">
    <property type="entry name" value="Phage_phiNM3_A0EWY4"/>
</dbReference>
<accession>A0A8D4LKS1</accession>
<dbReference type="RefSeq" id="WP_261920025.1">
    <property type="nucleotide sequence ID" value="NZ_CP022011.1"/>
</dbReference>
<dbReference type="EMBL" id="CP022011">
    <property type="protein sequence ID" value="QDJ15472.1"/>
    <property type="molecule type" value="Genomic_DNA"/>
</dbReference>
<proteinExistence type="predicted"/>
<reference evidence="1" key="1">
    <citation type="submission" date="2017-06" db="EMBL/GenBank/DDBJ databases">
        <title>Genome sequencing of pathogenic and non-pathogenic strains within Bisgaard taxon 40.</title>
        <authorList>
            <person name="Ladner J.T."/>
            <person name="Lovett S.P."/>
            <person name="Koroleva G."/>
            <person name="Lorch J.M."/>
        </authorList>
    </citation>
    <scope>NUCLEOTIDE SEQUENCE</scope>
    <source>
        <strain evidence="1">27576-1-I1</strain>
    </source>
</reference>